<accession>F7R1E4</accession>
<sequence>MFQELVNVPKTTVANYKLNSSSKFKHNSQILHFEL</sequence>
<gene>
    <name evidence="1" type="ORF">LRU_01513</name>
</gene>
<dbReference type="Proteomes" id="UP000002971">
    <property type="component" value="Unassembled WGS sequence"/>
</dbReference>
<proteinExistence type="predicted"/>
<dbReference type="EMBL" id="AFOJ01000006">
    <property type="protein sequence ID" value="EGM51201.1"/>
    <property type="molecule type" value="Genomic_DNA"/>
</dbReference>
<organism evidence="1 2">
    <name type="scientific">Ligilactobacillus ruminis SPM0211</name>
    <dbReference type="NCBI Taxonomy" id="1040964"/>
    <lineage>
        <taxon>Bacteria</taxon>
        <taxon>Bacillati</taxon>
        <taxon>Bacillota</taxon>
        <taxon>Bacilli</taxon>
        <taxon>Lactobacillales</taxon>
        <taxon>Lactobacillaceae</taxon>
        <taxon>Ligilactobacillus</taxon>
    </lineage>
</organism>
<reference evidence="1 2" key="1">
    <citation type="journal article" date="2011" name="J. Bacteriol.">
        <title>Genome Sequence of Lactobacillus ruminis SPM0211, Isolated from a Fecal Sample from a Healthy Korean.</title>
        <authorList>
            <person name="Lee S."/>
            <person name="Cho Y.J."/>
            <person name="Lee A.H."/>
            <person name="Chun J."/>
            <person name="Ha N.J."/>
            <person name="Ko G."/>
        </authorList>
    </citation>
    <scope>NUCLEOTIDE SEQUENCE [LARGE SCALE GENOMIC DNA]</scope>
    <source>
        <strain evidence="1 2">SPM0211</strain>
    </source>
</reference>
<protein>
    <submittedName>
        <fullName evidence="1">Uncharacterized protein</fullName>
    </submittedName>
</protein>
<evidence type="ECO:0000313" key="1">
    <source>
        <dbReference type="EMBL" id="EGM51201.1"/>
    </source>
</evidence>
<dbReference type="AlphaFoldDB" id="F7R1E4"/>
<name>F7R1E4_9LACO</name>
<comment type="caution">
    <text evidence="1">The sequence shown here is derived from an EMBL/GenBank/DDBJ whole genome shotgun (WGS) entry which is preliminary data.</text>
</comment>
<evidence type="ECO:0000313" key="2">
    <source>
        <dbReference type="Proteomes" id="UP000002971"/>
    </source>
</evidence>